<sequence>MSTPLEDLATKAYLFGFPLVFNLDQVERYVTTGVGKNAAAPWNRFSHARALAGPEDTFVTINNDTVYSMAQLDLGVGPVRLEVPDTAGRYSVLQFVSAWTDNFAYIGHRATGTDAATYLLVPPGWAGQAAPGETVVRVPTRVASIVGRWAVAGDDDLPAVHALQDATTLTPIGSAAAEGLPSSEATGLSEALRFFDRLRLWSQAFPPAPRDADTFAAFAPLGLTTTGATPYGRDPELDAALEAGYAKGKDLLETIVASGGGNEVVNGWSLAYHTFDYNLDFFEVGSLDDPAFKIADPERRIVQRAGAALAGLWGNQAFEAAYIATYVDDRGDALTGEHTYTLTLSPPPPVGAFWSLTMYDVPDYYLVANPIDRYSIGDRTPGIRYEDDGSLVITISHTEPADAKARANWLPAPAGEFRPVLRMYEPAAAILDQTYLVPAITRV</sequence>
<evidence type="ECO:0000259" key="2">
    <source>
        <dbReference type="Pfam" id="PF06863"/>
    </source>
</evidence>
<dbReference type="InterPro" id="IPR037050">
    <property type="entry name" value="DUF1254_sf"/>
</dbReference>
<dbReference type="Proteomes" id="UP001595960">
    <property type="component" value="Unassembled WGS sequence"/>
</dbReference>
<dbReference type="Pfam" id="PF06863">
    <property type="entry name" value="DUF1254"/>
    <property type="match status" value="1"/>
</dbReference>
<evidence type="ECO:0000259" key="1">
    <source>
        <dbReference type="Pfam" id="PF06742"/>
    </source>
</evidence>
<comment type="caution">
    <text evidence="3">The sequence shown here is derived from an EMBL/GenBank/DDBJ whole genome shotgun (WGS) entry which is preliminary data.</text>
</comment>
<dbReference type="Gene3D" id="2.60.40.1610">
    <property type="entry name" value="Domain of unknown function DUF1254"/>
    <property type="match status" value="1"/>
</dbReference>
<accession>A0ABV9R6A3</accession>
<dbReference type="EMBL" id="JBHSJC010000001">
    <property type="protein sequence ID" value="MFC4828838.1"/>
    <property type="molecule type" value="Genomic_DNA"/>
</dbReference>
<evidence type="ECO:0000313" key="4">
    <source>
        <dbReference type="Proteomes" id="UP001595960"/>
    </source>
</evidence>
<dbReference type="Gene3D" id="2.60.120.600">
    <property type="entry name" value="Domain of unknown function DUF1214, C-terminal domain"/>
    <property type="match status" value="1"/>
</dbReference>
<dbReference type="InterPro" id="IPR010621">
    <property type="entry name" value="DUF1214"/>
</dbReference>
<feature type="domain" description="DUF1214" evidence="1">
    <location>
        <begin position="319"/>
        <end position="427"/>
    </location>
</feature>
<dbReference type="PANTHER" id="PTHR36509">
    <property type="entry name" value="BLL3101 PROTEIN"/>
    <property type="match status" value="1"/>
</dbReference>
<dbReference type="PANTHER" id="PTHR36509:SF2">
    <property type="entry name" value="BLL3101 PROTEIN"/>
    <property type="match status" value="1"/>
</dbReference>
<gene>
    <name evidence="3" type="ORF">ACFPER_08575</name>
</gene>
<dbReference type="SUPFAM" id="SSF160935">
    <property type="entry name" value="VPA0735-like"/>
    <property type="match status" value="1"/>
</dbReference>
<organism evidence="3 4">
    <name type="scientific">Agromyces aurantiacus</name>
    <dbReference type="NCBI Taxonomy" id="165814"/>
    <lineage>
        <taxon>Bacteria</taxon>
        <taxon>Bacillati</taxon>
        <taxon>Actinomycetota</taxon>
        <taxon>Actinomycetes</taxon>
        <taxon>Micrococcales</taxon>
        <taxon>Microbacteriaceae</taxon>
        <taxon>Agromyces</taxon>
    </lineage>
</organism>
<dbReference type="InterPro" id="IPR010679">
    <property type="entry name" value="DUF1254"/>
</dbReference>
<dbReference type="RefSeq" id="WP_204392066.1">
    <property type="nucleotide sequence ID" value="NZ_JAFBBW010000001.1"/>
</dbReference>
<protein>
    <submittedName>
        <fullName evidence="3">DUF1254 domain-containing protein</fullName>
    </submittedName>
</protein>
<evidence type="ECO:0000313" key="3">
    <source>
        <dbReference type="EMBL" id="MFC4828838.1"/>
    </source>
</evidence>
<dbReference type="Pfam" id="PF06742">
    <property type="entry name" value="DUF1214"/>
    <property type="match status" value="1"/>
</dbReference>
<reference evidence="4" key="1">
    <citation type="journal article" date="2019" name="Int. J. Syst. Evol. Microbiol.">
        <title>The Global Catalogue of Microorganisms (GCM) 10K type strain sequencing project: providing services to taxonomists for standard genome sequencing and annotation.</title>
        <authorList>
            <consortium name="The Broad Institute Genomics Platform"/>
            <consortium name="The Broad Institute Genome Sequencing Center for Infectious Disease"/>
            <person name="Wu L."/>
            <person name="Ma J."/>
        </authorList>
    </citation>
    <scope>NUCLEOTIDE SEQUENCE [LARGE SCALE GENOMIC DNA]</scope>
    <source>
        <strain evidence="4">CGMCC 1.12192</strain>
    </source>
</reference>
<dbReference type="InterPro" id="IPR037049">
    <property type="entry name" value="DUF1214_C_sf"/>
</dbReference>
<name>A0ABV9R6A3_9MICO</name>
<proteinExistence type="predicted"/>
<feature type="domain" description="DUF1254" evidence="2">
    <location>
        <begin position="43"/>
        <end position="171"/>
    </location>
</feature>
<keyword evidence="4" id="KW-1185">Reference proteome</keyword>